<keyword evidence="4" id="KW-1185">Reference proteome</keyword>
<evidence type="ECO:0000256" key="2">
    <source>
        <dbReference type="SAM" id="Phobius"/>
    </source>
</evidence>
<sequence length="204" mass="23341">MAKYNIGGYIFDDENKAKKAAKELKAVEYILGQIKDSDENAVLTVYKKLLNQRMFSTEIGMSFLAQLRQNLLDSEVFTPEDIPPVYSLEEPPKDVTPEEKTEDTNSSSDEKVSKAKKEKADKKVVAKVTNDSLEIKRLKAINKVLLIFCIALLLCVLGMFYVSTTINSPTILDYEEKLIDKYSSWEQDLTEREEAIREKEQEQQ</sequence>
<keyword evidence="2" id="KW-0812">Transmembrane</keyword>
<dbReference type="RefSeq" id="WP_074788983.1">
    <property type="nucleotide sequence ID" value="NZ_FNZX01000004.1"/>
</dbReference>
<dbReference type="EMBL" id="FNZX01000004">
    <property type="protein sequence ID" value="SEK30693.1"/>
    <property type="molecule type" value="Genomic_DNA"/>
</dbReference>
<feature type="compositionally biased region" description="Basic and acidic residues" evidence="1">
    <location>
        <begin position="90"/>
        <end position="115"/>
    </location>
</feature>
<keyword evidence="2" id="KW-0472">Membrane</keyword>
<evidence type="ECO:0000313" key="4">
    <source>
        <dbReference type="Proteomes" id="UP000182321"/>
    </source>
</evidence>
<keyword evidence="2" id="KW-1133">Transmembrane helix</keyword>
<evidence type="ECO:0000256" key="1">
    <source>
        <dbReference type="SAM" id="MobiDB-lite"/>
    </source>
</evidence>
<reference evidence="4" key="1">
    <citation type="submission" date="2016-10" db="EMBL/GenBank/DDBJ databases">
        <authorList>
            <person name="Varghese N."/>
        </authorList>
    </citation>
    <scope>NUCLEOTIDE SEQUENCE [LARGE SCALE GENOMIC DNA]</scope>
    <source>
        <strain evidence="4">ACV-9</strain>
    </source>
</reference>
<feature type="region of interest" description="Disordered" evidence="1">
    <location>
        <begin position="82"/>
        <end position="115"/>
    </location>
</feature>
<evidence type="ECO:0000313" key="3">
    <source>
        <dbReference type="EMBL" id="SEK30693.1"/>
    </source>
</evidence>
<dbReference type="Proteomes" id="UP000182321">
    <property type="component" value="Unassembled WGS sequence"/>
</dbReference>
<name>A0A1H7FX73_9FIRM</name>
<dbReference type="AlphaFoldDB" id="A0A1H7FX73"/>
<proteinExistence type="predicted"/>
<protein>
    <submittedName>
        <fullName evidence="3">Uncharacterized protein</fullName>
    </submittedName>
</protein>
<accession>A0A1H7FX73</accession>
<gene>
    <name evidence="3" type="ORF">SAMN02910377_00530</name>
</gene>
<organism evidence="3 4">
    <name type="scientific">Pseudobutyrivibrio ruminis</name>
    <dbReference type="NCBI Taxonomy" id="46206"/>
    <lineage>
        <taxon>Bacteria</taxon>
        <taxon>Bacillati</taxon>
        <taxon>Bacillota</taxon>
        <taxon>Clostridia</taxon>
        <taxon>Lachnospirales</taxon>
        <taxon>Lachnospiraceae</taxon>
        <taxon>Pseudobutyrivibrio</taxon>
    </lineage>
</organism>
<feature type="transmembrane region" description="Helical" evidence="2">
    <location>
        <begin position="144"/>
        <end position="162"/>
    </location>
</feature>